<dbReference type="RefSeq" id="XP_039137727.1">
    <property type="nucleotide sequence ID" value="XM_039281793.1"/>
</dbReference>
<evidence type="ECO:0000313" key="2">
    <source>
        <dbReference type="Proteomes" id="UP001515500"/>
    </source>
</evidence>
<dbReference type="PANTHER" id="PTHR35996:SF1">
    <property type="entry name" value="OS04G0528100 PROTEIN"/>
    <property type="match status" value="1"/>
</dbReference>
<feature type="region of interest" description="Disordered" evidence="1">
    <location>
        <begin position="106"/>
        <end position="133"/>
    </location>
</feature>
<evidence type="ECO:0000256" key="1">
    <source>
        <dbReference type="SAM" id="MobiDB-lite"/>
    </source>
</evidence>
<evidence type="ECO:0000313" key="6">
    <source>
        <dbReference type="RefSeq" id="XP_039137729.1"/>
    </source>
</evidence>
<dbReference type="AlphaFoldDB" id="A0AB40CHI7"/>
<dbReference type="InterPro" id="IPR040278">
    <property type="entry name" value="UPF0426"/>
</dbReference>
<dbReference type="RefSeq" id="XP_039137729.1">
    <property type="nucleotide sequence ID" value="XM_039281795.1"/>
</dbReference>
<accession>A0AB40CHI7</accession>
<organism evidence="2 6">
    <name type="scientific">Dioscorea cayennensis subsp. rotundata</name>
    <name type="common">White Guinea yam</name>
    <name type="synonym">Dioscorea rotundata</name>
    <dbReference type="NCBI Taxonomy" id="55577"/>
    <lineage>
        <taxon>Eukaryota</taxon>
        <taxon>Viridiplantae</taxon>
        <taxon>Streptophyta</taxon>
        <taxon>Embryophyta</taxon>
        <taxon>Tracheophyta</taxon>
        <taxon>Spermatophyta</taxon>
        <taxon>Magnoliopsida</taxon>
        <taxon>Liliopsida</taxon>
        <taxon>Dioscoreales</taxon>
        <taxon>Dioscoreaceae</taxon>
        <taxon>Dioscorea</taxon>
    </lineage>
</organism>
<gene>
    <name evidence="3 4 5 6" type="primary">LOC120275265</name>
</gene>
<dbReference type="Pfam" id="PF26369">
    <property type="entry name" value="UPF0426"/>
    <property type="match status" value="1"/>
</dbReference>
<evidence type="ECO:0000313" key="4">
    <source>
        <dbReference type="RefSeq" id="XP_039137727.1"/>
    </source>
</evidence>
<keyword evidence="2" id="KW-1185">Reference proteome</keyword>
<sequence>MALLIKAHPSTPSTPCFKISSPPPPPAAAAVLSWRSSIPTTTRRRRRRRCSRIQACFNPFEDQPILKEALKEPVAFMGGVFAGLLRLDLNEEPLREWVARTVEASGMDVEKGGGEDGLGLDGEEDAPQEIEIE</sequence>
<dbReference type="PANTHER" id="PTHR35996">
    <property type="entry name" value="OSJNBA0038O10.25 PROTEIN"/>
    <property type="match status" value="1"/>
</dbReference>
<name>A0AB40CHI7_DIOCR</name>
<dbReference type="Proteomes" id="UP001515500">
    <property type="component" value="Chromosome 14"/>
</dbReference>
<proteinExistence type="predicted"/>
<evidence type="ECO:0000313" key="5">
    <source>
        <dbReference type="RefSeq" id="XP_039137728.1"/>
    </source>
</evidence>
<feature type="compositionally biased region" description="Acidic residues" evidence="1">
    <location>
        <begin position="121"/>
        <end position="133"/>
    </location>
</feature>
<evidence type="ECO:0000313" key="3">
    <source>
        <dbReference type="RefSeq" id="XP_039137726.1"/>
    </source>
</evidence>
<reference evidence="3 4" key="1">
    <citation type="submission" date="2025-04" db="UniProtKB">
        <authorList>
            <consortium name="RefSeq"/>
        </authorList>
    </citation>
    <scope>IDENTIFICATION</scope>
</reference>
<dbReference type="GeneID" id="120275265"/>
<dbReference type="RefSeq" id="XP_039137728.1">
    <property type="nucleotide sequence ID" value="XM_039281794.1"/>
</dbReference>
<dbReference type="RefSeq" id="XP_039137726.1">
    <property type="nucleotide sequence ID" value="XM_039281792.1"/>
</dbReference>
<protein>
    <submittedName>
        <fullName evidence="3 4">UPF0426 protein At1g28150, chloroplastic</fullName>
    </submittedName>
</protein>